<protein>
    <submittedName>
        <fullName evidence="1">Uncharacterized protein</fullName>
    </submittedName>
</protein>
<accession>A0A9D4L6E4</accession>
<dbReference type="EMBL" id="JAIWYP010000003">
    <property type="protein sequence ID" value="KAH3852310.1"/>
    <property type="molecule type" value="Genomic_DNA"/>
</dbReference>
<evidence type="ECO:0000313" key="2">
    <source>
        <dbReference type="Proteomes" id="UP000828390"/>
    </source>
</evidence>
<dbReference type="Proteomes" id="UP000828390">
    <property type="component" value="Unassembled WGS sequence"/>
</dbReference>
<proteinExistence type="predicted"/>
<sequence>MNASKIIAMKIPLNKDIVTMYELSLSPTHIPNYLKYASMLVCTQQFTRAESLLEHVEGMLSSDMIPISMKESDILKQEQALDTTGVYSSKDMFMSCVSKILMDVEFNTGEISCMPVHLVYEMYGTSTGYECSVRERKTAFNM</sequence>
<keyword evidence="2" id="KW-1185">Reference proteome</keyword>
<name>A0A9D4L6E4_DREPO</name>
<reference evidence="1" key="1">
    <citation type="journal article" date="2019" name="bioRxiv">
        <title>The Genome of the Zebra Mussel, Dreissena polymorpha: A Resource for Invasive Species Research.</title>
        <authorList>
            <person name="McCartney M.A."/>
            <person name="Auch B."/>
            <person name="Kono T."/>
            <person name="Mallez S."/>
            <person name="Zhang Y."/>
            <person name="Obille A."/>
            <person name="Becker A."/>
            <person name="Abrahante J.E."/>
            <person name="Garbe J."/>
            <person name="Badalamenti J.P."/>
            <person name="Herman A."/>
            <person name="Mangelson H."/>
            <person name="Liachko I."/>
            <person name="Sullivan S."/>
            <person name="Sone E.D."/>
            <person name="Koren S."/>
            <person name="Silverstein K.A.T."/>
            <person name="Beckman K.B."/>
            <person name="Gohl D.M."/>
        </authorList>
    </citation>
    <scope>NUCLEOTIDE SEQUENCE</scope>
    <source>
        <strain evidence="1">Duluth1</strain>
        <tissue evidence="1">Whole animal</tissue>
    </source>
</reference>
<comment type="caution">
    <text evidence="1">The sequence shown here is derived from an EMBL/GenBank/DDBJ whole genome shotgun (WGS) entry which is preliminary data.</text>
</comment>
<reference evidence="1" key="2">
    <citation type="submission" date="2020-11" db="EMBL/GenBank/DDBJ databases">
        <authorList>
            <person name="McCartney M.A."/>
            <person name="Auch B."/>
            <person name="Kono T."/>
            <person name="Mallez S."/>
            <person name="Becker A."/>
            <person name="Gohl D.M."/>
            <person name="Silverstein K.A.T."/>
            <person name="Koren S."/>
            <person name="Bechman K.B."/>
            <person name="Herman A."/>
            <person name="Abrahante J.E."/>
            <person name="Garbe J."/>
        </authorList>
    </citation>
    <scope>NUCLEOTIDE SEQUENCE</scope>
    <source>
        <strain evidence="1">Duluth1</strain>
        <tissue evidence="1">Whole animal</tissue>
    </source>
</reference>
<gene>
    <name evidence="1" type="ORF">DPMN_094815</name>
</gene>
<evidence type="ECO:0000313" key="1">
    <source>
        <dbReference type="EMBL" id="KAH3852310.1"/>
    </source>
</evidence>
<dbReference type="AlphaFoldDB" id="A0A9D4L6E4"/>
<organism evidence="1 2">
    <name type="scientific">Dreissena polymorpha</name>
    <name type="common">Zebra mussel</name>
    <name type="synonym">Mytilus polymorpha</name>
    <dbReference type="NCBI Taxonomy" id="45954"/>
    <lineage>
        <taxon>Eukaryota</taxon>
        <taxon>Metazoa</taxon>
        <taxon>Spiralia</taxon>
        <taxon>Lophotrochozoa</taxon>
        <taxon>Mollusca</taxon>
        <taxon>Bivalvia</taxon>
        <taxon>Autobranchia</taxon>
        <taxon>Heteroconchia</taxon>
        <taxon>Euheterodonta</taxon>
        <taxon>Imparidentia</taxon>
        <taxon>Neoheterodontei</taxon>
        <taxon>Myida</taxon>
        <taxon>Dreissenoidea</taxon>
        <taxon>Dreissenidae</taxon>
        <taxon>Dreissena</taxon>
    </lineage>
</organism>